<dbReference type="InterPro" id="IPR002401">
    <property type="entry name" value="Cyt_P450_E_grp-I"/>
</dbReference>
<keyword evidence="6" id="KW-1133">Transmembrane helix</keyword>
<dbReference type="InterPro" id="IPR036396">
    <property type="entry name" value="Cyt_P450_sf"/>
</dbReference>
<keyword evidence="6" id="KW-0472">Membrane</keyword>
<dbReference type="KEGG" id="hvg:123412540"/>
<dbReference type="OrthoDB" id="1470350at2759"/>
<dbReference type="PROSITE" id="PS00086">
    <property type="entry name" value="CYTOCHROME_P450"/>
    <property type="match status" value="1"/>
</dbReference>
<dbReference type="PANTHER" id="PTHR47955:SF19">
    <property type="entry name" value="CYTOCHROME P450 71A9-LIKE ISOFORM X1"/>
    <property type="match status" value="1"/>
</dbReference>
<dbReference type="InterPro" id="IPR017972">
    <property type="entry name" value="Cyt_P450_CS"/>
</dbReference>
<evidence type="ECO:0000256" key="10">
    <source>
        <dbReference type="PIRSR" id="PIRSR602401-1"/>
    </source>
</evidence>
<dbReference type="EMBL" id="AK355151">
    <property type="protein sequence ID" value="BAJ86370.1"/>
    <property type="molecule type" value="mRNA"/>
</dbReference>
<keyword evidence="4" id="KW-0812">Transmembrane</keyword>
<dbReference type="CDD" id="cd11072">
    <property type="entry name" value="CYP71-like"/>
    <property type="match status" value="1"/>
</dbReference>
<dbReference type="PRINTS" id="PR00463">
    <property type="entry name" value="EP450I"/>
</dbReference>
<dbReference type="GeneID" id="123412540"/>
<feature type="binding site" description="axial binding residue" evidence="10">
    <location>
        <position position="448"/>
    </location>
    <ligand>
        <name>heme</name>
        <dbReference type="ChEBI" id="CHEBI:30413"/>
    </ligand>
    <ligandPart>
        <name>Fe</name>
        <dbReference type="ChEBI" id="CHEBI:18248"/>
    </ligandPart>
</feature>
<dbReference type="PRINTS" id="PR00385">
    <property type="entry name" value="P450"/>
</dbReference>
<dbReference type="GO" id="GO:0005506">
    <property type="term" value="F:iron ion binding"/>
    <property type="evidence" value="ECO:0007669"/>
    <property type="project" value="InterPro"/>
</dbReference>
<evidence type="ECO:0000256" key="3">
    <source>
        <dbReference type="ARBA" id="ARBA00022617"/>
    </source>
</evidence>
<dbReference type="STRING" id="112509.F2CU49"/>
<evidence type="ECO:0000256" key="4">
    <source>
        <dbReference type="ARBA" id="ARBA00022692"/>
    </source>
</evidence>
<evidence type="ECO:0000256" key="9">
    <source>
        <dbReference type="ARBA" id="ARBA00023033"/>
    </source>
</evidence>
<evidence type="ECO:0000256" key="7">
    <source>
        <dbReference type="ARBA" id="ARBA00023002"/>
    </source>
</evidence>
<evidence type="ECO:0000256" key="2">
    <source>
        <dbReference type="ARBA" id="ARBA00010617"/>
    </source>
</evidence>
<organism evidence="12">
    <name type="scientific">Hordeum vulgare subsp. vulgare</name>
    <name type="common">Domesticated barley</name>
    <dbReference type="NCBI Taxonomy" id="112509"/>
    <lineage>
        <taxon>Eukaryota</taxon>
        <taxon>Viridiplantae</taxon>
        <taxon>Streptophyta</taxon>
        <taxon>Embryophyta</taxon>
        <taxon>Tracheophyta</taxon>
        <taxon>Spermatophyta</taxon>
        <taxon>Magnoliopsida</taxon>
        <taxon>Liliopsida</taxon>
        <taxon>Poales</taxon>
        <taxon>Poaceae</taxon>
        <taxon>BOP clade</taxon>
        <taxon>Pooideae</taxon>
        <taxon>Triticodae</taxon>
        <taxon>Triticeae</taxon>
        <taxon>Hordeinae</taxon>
        <taxon>Hordeum</taxon>
    </lineage>
</organism>
<dbReference type="AlphaFoldDB" id="F2CU49"/>
<evidence type="ECO:0000256" key="11">
    <source>
        <dbReference type="RuleBase" id="RU000461"/>
    </source>
</evidence>
<dbReference type="Pfam" id="PF00067">
    <property type="entry name" value="p450"/>
    <property type="match status" value="1"/>
</dbReference>
<dbReference type="RefSeq" id="XP_044961422.1">
    <property type="nucleotide sequence ID" value="XM_045105487.1"/>
</dbReference>
<evidence type="ECO:0000256" key="5">
    <source>
        <dbReference type="ARBA" id="ARBA00022723"/>
    </source>
</evidence>
<accession>F2CU49</accession>
<evidence type="ECO:0000313" key="12">
    <source>
        <dbReference type="EMBL" id="BAJ86370.1"/>
    </source>
</evidence>
<keyword evidence="9 11" id="KW-0503">Monooxygenase</keyword>
<comment type="cofactor">
    <cofactor evidence="1 10">
        <name>heme</name>
        <dbReference type="ChEBI" id="CHEBI:30413"/>
    </cofactor>
</comment>
<keyword evidence="3 10" id="KW-0349">Heme</keyword>
<sequence length="514" mass="57556">MDEWFISLCFIAISTTTVLAFWFIKLSVDEAGLRKKRLPPGPWTLPIIGSLHHVASVLPHRTLMQLSRRHGPLMLLRLGQVSTVVVSSAEAAALVMKTNDPVFADRPRGVTLHIASSGGKDMVFAPYGDHWRQMRKICIVHLLGSAQVSRMEGIRAEEVGGLLRDIVAAASAGATINVSEKVMALSNDIVTRAVFGGKFARQREFLREMDKVFKLMSGFCLVDMFPSSRLVRWLSNGERHMRRCHGLIHRIIAEVVENRKAAHASATGGSIPGNEDLLDVLLRLQQEDSLEFPLTTETMGAVLFNMFAGATETTGTNLAWVMSELMHNPNIMAKAQHEVREVLGEGRSVITNGDLGELQYMRMIIKEALRLHPPGPLIPRMAREDCSVMGYDIPKGTNVYINIFAISRDPRYWINPEEFMPERFEKNNVNYKGTYFEFIPFGAGRRQCPGIQFSLAITEMALANLLYHFDWMLPNGANHASFDMSEKFGFAVSKKYDLKLRAIPHVWSNVTASK</sequence>
<dbReference type="InParanoid" id="F2CU49"/>
<dbReference type="SUPFAM" id="SSF48264">
    <property type="entry name" value="Cytochrome P450"/>
    <property type="match status" value="1"/>
</dbReference>
<dbReference type="GO" id="GO:0020037">
    <property type="term" value="F:heme binding"/>
    <property type="evidence" value="ECO:0007669"/>
    <property type="project" value="InterPro"/>
</dbReference>
<reference evidence="12" key="1">
    <citation type="journal article" date="2011" name="Plant Physiol.">
        <title>Comprehensive sequence analysis of 24,783 barley full-length cDNAs derived from 12 clone libraries.</title>
        <authorList>
            <person name="Matsumoto T."/>
            <person name="Tanaka T."/>
            <person name="Sakai H."/>
            <person name="Amano N."/>
            <person name="Kanamori H."/>
            <person name="Kurita K."/>
            <person name="Kikuta A."/>
            <person name="Kamiya K."/>
            <person name="Yamamoto M."/>
            <person name="Ikawa H."/>
            <person name="Fujii N."/>
            <person name="Hori K."/>
            <person name="Itoh T."/>
            <person name="Sato K."/>
        </authorList>
    </citation>
    <scope>NUCLEOTIDE SEQUENCE</scope>
    <source>
        <tissue evidence="12">Shoot</tissue>
    </source>
</reference>
<keyword evidence="7 11" id="KW-0560">Oxidoreductase</keyword>
<dbReference type="ExpressionAtlas" id="F2CU49">
    <property type="expression patterns" value="baseline and differential"/>
</dbReference>
<keyword evidence="8 10" id="KW-0408">Iron</keyword>
<dbReference type="PANTHER" id="PTHR47955">
    <property type="entry name" value="CYTOCHROME P450 FAMILY 71 PROTEIN"/>
    <property type="match status" value="1"/>
</dbReference>
<evidence type="ECO:0000256" key="6">
    <source>
        <dbReference type="ARBA" id="ARBA00022989"/>
    </source>
</evidence>
<dbReference type="InterPro" id="IPR001128">
    <property type="entry name" value="Cyt_P450"/>
</dbReference>
<name>F2CU49_HORVV</name>
<evidence type="ECO:0000256" key="1">
    <source>
        <dbReference type="ARBA" id="ARBA00001971"/>
    </source>
</evidence>
<protein>
    <submittedName>
        <fullName evidence="12">Predicted protein</fullName>
    </submittedName>
</protein>
<comment type="similarity">
    <text evidence="2 11">Belongs to the cytochrome P450 family.</text>
</comment>
<proteinExistence type="evidence at transcript level"/>
<keyword evidence="5 10" id="KW-0479">Metal-binding</keyword>
<dbReference type="GO" id="GO:0004497">
    <property type="term" value="F:monooxygenase activity"/>
    <property type="evidence" value="ECO:0007669"/>
    <property type="project" value="UniProtKB-KW"/>
</dbReference>
<dbReference type="GO" id="GO:0016705">
    <property type="term" value="F:oxidoreductase activity, acting on paired donors, with incorporation or reduction of molecular oxygen"/>
    <property type="evidence" value="ECO:0007669"/>
    <property type="project" value="InterPro"/>
</dbReference>
<dbReference type="Gene3D" id="1.10.630.10">
    <property type="entry name" value="Cytochrome P450"/>
    <property type="match status" value="1"/>
</dbReference>
<evidence type="ECO:0000256" key="8">
    <source>
        <dbReference type="ARBA" id="ARBA00023004"/>
    </source>
</evidence>
<dbReference type="FunFam" id="1.10.630.10:FF:000064">
    <property type="entry name" value="Cytochrome P450 monooxygenase"/>
    <property type="match status" value="1"/>
</dbReference>